<evidence type="ECO:0000259" key="1">
    <source>
        <dbReference type="Pfam" id="PF19780"/>
    </source>
</evidence>
<dbReference type="InterPro" id="IPR046232">
    <property type="entry name" value="DUF6265"/>
</dbReference>
<reference evidence="2 3" key="1">
    <citation type="submission" date="2018-01" db="EMBL/GenBank/DDBJ databases">
        <title>A novel member of the phylum Bacteroidetes isolated from glacier ice.</title>
        <authorList>
            <person name="Liu Q."/>
            <person name="Xin Y.-H."/>
        </authorList>
    </citation>
    <scope>NUCLEOTIDE SEQUENCE [LARGE SCALE GENOMIC DNA]</scope>
    <source>
        <strain evidence="2 3">RB1R16</strain>
    </source>
</reference>
<feature type="domain" description="DUF6265" evidence="1">
    <location>
        <begin position="54"/>
        <end position="163"/>
    </location>
</feature>
<dbReference type="Proteomes" id="UP000239872">
    <property type="component" value="Unassembled WGS sequence"/>
</dbReference>
<name>A0A2S7SUM6_9BACT</name>
<evidence type="ECO:0000313" key="3">
    <source>
        <dbReference type="Proteomes" id="UP000239872"/>
    </source>
</evidence>
<dbReference type="AlphaFoldDB" id="A0A2S7SUM6"/>
<keyword evidence="3" id="KW-1185">Reference proteome</keyword>
<dbReference type="EMBL" id="PPSL01000003">
    <property type="protein sequence ID" value="PQJ10593.1"/>
    <property type="molecule type" value="Genomic_DNA"/>
</dbReference>
<dbReference type="PROSITE" id="PS51257">
    <property type="entry name" value="PROKAR_LIPOPROTEIN"/>
    <property type="match status" value="1"/>
</dbReference>
<organism evidence="2 3">
    <name type="scientific">Flavipsychrobacter stenotrophus</name>
    <dbReference type="NCBI Taxonomy" id="2077091"/>
    <lineage>
        <taxon>Bacteria</taxon>
        <taxon>Pseudomonadati</taxon>
        <taxon>Bacteroidota</taxon>
        <taxon>Chitinophagia</taxon>
        <taxon>Chitinophagales</taxon>
        <taxon>Chitinophagaceae</taxon>
        <taxon>Flavipsychrobacter</taxon>
    </lineage>
</organism>
<gene>
    <name evidence="2" type="ORF">CJD36_011515</name>
</gene>
<evidence type="ECO:0000313" key="2">
    <source>
        <dbReference type="EMBL" id="PQJ10593.1"/>
    </source>
</evidence>
<dbReference type="RefSeq" id="WP_105039321.1">
    <property type="nucleotide sequence ID" value="NZ_PPSL01000003.1"/>
</dbReference>
<sequence>MSLSNVKTKTGLYLTIVIAMMLSCKNQAPRKTVDAVQVHMNNSAVQYELLNRAQWLIGSWKGVIGEGVSVENWYKQDDSTYVGAGLFIKGNVNLSEESVKLYQRGKDLYYEPTVKGQNNGKPITFKMVSISAKKMIFENPQHDFPQKITYVQMAEDSMVATISGIDKGMMRAENFPMIRKK</sequence>
<protein>
    <recommendedName>
        <fullName evidence="1">DUF6265 domain-containing protein</fullName>
    </recommendedName>
</protein>
<comment type="caution">
    <text evidence="2">The sequence shown here is derived from an EMBL/GenBank/DDBJ whole genome shotgun (WGS) entry which is preliminary data.</text>
</comment>
<proteinExistence type="predicted"/>
<accession>A0A2S7SUM6</accession>
<dbReference type="OrthoDB" id="5382295at2"/>
<dbReference type="Pfam" id="PF19780">
    <property type="entry name" value="DUF6265"/>
    <property type="match status" value="1"/>
</dbReference>